<evidence type="ECO:0000313" key="4">
    <source>
        <dbReference type="EMBL" id="QPG93671.1"/>
    </source>
</evidence>
<dbReference type="AlphaFoldDB" id="A0A7S9KJT8"/>
<dbReference type="Gene3D" id="3.40.710.10">
    <property type="entry name" value="DD-peptidase/beta-lactamase superfamily"/>
    <property type="match status" value="1"/>
</dbReference>
<dbReference type="GO" id="GO:0016787">
    <property type="term" value="F:hydrolase activity"/>
    <property type="evidence" value="ECO:0007669"/>
    <property type="project" value="UniProtKB-KW"/>
</dbReference>
<reference evidence="4 5" key="1">
    <citation type="journal article" date="2018" name="PLoS Genet.">
        <title>Repeat elements organise 3D genome structure and mediate transcription in the filamentous fungus Epichloe festucae.</title>
        <authorList>
            <person name="Winter D.J."/>
            <person name="Ganley A.R.D."/>
            <person name="Young C.A."/>
            <person name="Liachko I."/>
            <person name="Schardl C.L."/>
            <person name="Dupont P.Y."/>
            <person name="Berry D."/>
            <person name="Ram A."/>
            <person name="Scott B."/>
            <person name="Cox M.P."/>
        </authorList>
    </citation>
    <scope>NUCLEOTIDE SEQUENCE [LARGE SCALE GENOMIC DNA]</scope>
    <source>
        <strain evidence="4 5">Fl1</strain>
    </source>
</reference>
<dbReference type="InterPro" id="IPR012338">
    <property type="entry name" value="Beta-lactam/transpept-like"/>
</dbReference>
<dbReference type="PANTHER" id="PTHR43283">
    <property type="entry name" value="BETA-LACTAMASE-RELATED"/>
    <property type="match status" value="1"/>
</dbReference>
<proteinExistence type="inferred from homology"/>
<sequence>MNKLDDILRRYTLDGEDTKGKLTGASFVVTDGTGTIYTGSSGRLDMYPRSSPWTDKTFTWVASLTKLATTISVMQLVEQRKLDLDADVRPLIPELREAKILRGFDDDDDDDNPVYEENTRPITLRQMLTHTAGFSYEFADPVLVKWSRAAPGRNLSRIQWSRSEITTPLRFAPGEAWGYGVGLDWAGQVLEKVTGKSLGQYMQENIFEPLGMSDTGFWPETMPHTAARTAQNTERTRDGALKTAYWPTPEKHEMEAGGAGLFTTASDYACLLRAFLQDNGRLVSDRTRREMLTPQLDEAQAQWMRKLAFHPLAHNTFALEFTKDQELNHGLGGMINVEDAPGKRKAGSMAWSGILNSRWWLDPKTGIAGVLIVNVRPNGDPVAAKLYDELERAVYGELLLGGTPRSHM</sequence>
<accession>A0A7S9KJT8</accession>
<comment type="similarity">
    <text evidence="1">Belongs to the class-A beta-lactamase family.</text>
</comment>
<organism evidence="4 5">
    <name type="scientific">Epichloe festucae (strain Fl1)</name>
    <dbReference type="NCBI Taxonomy" id="877507"/>
    <lineage>
        <taxon>Eukaryota</taxon>
        <taxon>Fungi</taxon>
        <taxon>Dikarya</taxon>
        <taxon>Ascomycota</taxon>
        <taxon>Pezizomycotina</taxon>
        <taxon>Sordariomycetes</taxon>
        <taxon>Hypocreomycetidae</taxon>
        <taxon>Hypocreales</taxon>
        <taxon>Clavicipitaceae</taxon>
        <taxon>Epichloe</taxon>
    </lineage>
</organism>
<dbReference type="EMBL" id="CP031385">
    <property type="protein sequence ID" value="QPG93671.1"/>
    <property type="molecule type" value="Genomic_DNA"/>
</dbReference>
<dbReference type="PANTHER" id="PTHR43283:SF17">
    <property type="entry name" value="(LOVD), PUTATIVE (AFU_ORTHOLOGUE AFUA_5G00920)-RELATED"/>
    <property type="match status" value="1"/>
</dbReference>
<dbReference type="Proteomes" id="UP000594364">
    <property type="component" value="Chromosome 1"/>
</dbReference>
<dbReference type="Pfam" id="PF00144">
    <property type="entry name" value="Beta-lactamase"/>
    <property type="match status" value="1"/>
</dbReference>
<evidence type="ECO:0000256" key="1">
    <source>
        <dbReference type="ARBA" id="ARBA00009009"/>
    </source>
</evidence>
<evidence type="ECO:0000313" key="5">
    <source>
        <dbReference type="Proteomes" id="UP000594364"/>
    </source>
</evidence>
<name>A0A7S9KJT8_EPIFF</name>
<feature type="domain" description="Beta-lactamase-related" evidence="3">
    <location>
        <begin position="18"/>
        <end position="385"/>
    </location>
</feature>
<dbReference type="InterPro" id="IPR001466">
    <property type="entry name" value="Beta-lactam-related"/>
</dbReference>
<evidence type="ECO:0000259" key="3">
    <source>
        <dbReference type="Pfam" id="PF00144"/>
    </source>
</evidence>
<evidence type="ECO:0000256" key="2">
    <source>
        <dbReference type="ARBA" id="ARBA00022801"/>
    </source>
</evidence>
<keyword evidence="5" id="KW-1185">Reference proteome</keyword>
<protein>
    <recommendedName>
        <fullName evidence="3">Beta-lactamase-related domain-containing protein</fullName>
    </recommendedName>
</protein>
<gene>
    <name evidence="4" type="ORF">C2857_001625</name>
</gene>
<dbReference type="OrthoDB" id="428260at2759"/>
<keyword evidence="2" id="KW-0378">Hydrolase</keyword>
<dbReference type="SUPFAM" id="SSF56601">
    <property type="entry name" value="beta-lactamase/transpeptidase-like"/>
    <property type="match status" value="1"/>
</dbReference>
<dbReference type="InterPro" id="IPR050789">
    <property type="entry name" value="Diverse_Enzym_Activities"/>
</dbReference>